<evidence type="ECO:0000313" key="2">
    <source>
        <dbReference type="EMBL" id="AXR78299.1"/>
    </source>
</evidence>
<evidence type="ECO:0000256" key="1">
    <source>
        <dbReference type="SAM" id="MobiDB-lite"/>
    </source>
</evidence>
<feature type="region of interest" description="Disordered" evidence="1">
    <location>
        <begin position="152"/>
        <end position="268"/>
    </location>
</feature>
<sequence length="268" mass="29068">MVDQDDELAEAVRELTRTIDDLRTELHEELEPRRRRPPLRPPTPRELLAFTDEVALPTLLTVLESSVRALEAFQRGLELVRTQRDVRDRTAQTSTQASERATALRRTTLSQLDSVLAELQRAASEGTLPADDQARDLLSEARELRDDVDRRLREATSEPSSDVVSATDAVRIDVEDGQPTETVLEPEESDEPESAVDVDAELETLKDRYGADEDTGDGDEAGSNVSSGETGTDAADGSEDGDDRNDGTGSSDGEGDGSGDGSGTDENE</sequence>
<dbReference type="Pfam" id="PF24414">
    <property type="entry name" value="DUF7547"/>
    <property type="match status" value="1"/>
</dbReference>
<dbReference type="EMBL" id="CP024047">
    <property type="protein sequence ID" value="AXR78299.1"/>
    <property type="molecule type" value="Genomic_DNA"/>
</dbReference>
<dbReference type="AlphaFoldDB" id="A0A346PFK4"/>
<reference evidence="3" key="1">
    <citation type="submission" date="2017-10" db="EMBL/GenBank/DDBJ databases">
        <title>Phenotypic and genomic properties of facultatively anaerobic sulfur-reducing natronoarchaea from hypersaline soda lakes.</title>
        <authorList>
            <person name="Sorokin D.Y."/>
            <person name="Kublanov I.V."/>
            <person name="Roman P."/>
            <person name="Sinninghe Damste J.S."/>
            <person name="Golyshin P.N."/>
            <person name="Rojo D."/>
            <person name="Ciordia S."/>
            <person name="Mena Md.C."/>
            <person name="Ferrer M."/>
            <person name="Messina E."/>
            <person name="Smedile F."/>
            <person name="La Spada G."/>
            <person name="La Cono V."/>
            <person name="Yakimov M.M."/>
        </authorList>
    </citation>
    <scope>NUCLEOTIDE SEQUENCE [LARGE SCALE GENOMIC DNA]</scope>
    <source>
        <strain evidence="3">AArc1</strain>
    </source>
</reference>
<feature type="compositionally biased region" description="Acidic residues" evidence="1">
    <location>
        <begin position="253"/>
        <end position="268"/>
    </location>
</feature>
<accession>A0A346PFK4</accession>
<protein>
    <submittedName>
        <fullName evidence="2">Uncharacterized protein</fullName>
    </submittedName>
</protein>
<dbReference type="RefSeq" id="WP_117364387.1">
    <property type="nucleotide sequence ID" value="NZ_CP024047.1"/>
</dbReference>
<dbReference type="InterPro" id="IPR055969">
    <property type="entry name" value="DUF7547"/>
</dbReference>
<evidence type="ECO:0000313" key="3">
    <source>
        <dbReference type="Proteomes" id="UP000258707"/>
    </source>
</evidence>
<proteinExistence type="predicted"/>
<dbReference type="KEGG" id="nan:AArc1_1979"/>
<name>A0A346PFK4_9EURY</name>
<dbReference type="GeneID" id="37638770"/>
<dbReference type="Proteomes" id="UP000258707">
    <property type="component" value="Chromosome"/>
</dbReference>
<feature type="compositionally biased region" description="Acidic residues" evidence="1">
    <location>
        <begin position="184"/>
        <end position="202"/>
    </location>
</feature>
<organism evidence="2 3">
    <name type="scientific">Natrarchaeobaculum sulfurireducens</name>
    <dbReference type="NCBI Taxonomy" id="2044521"/>
    <lineage>
        <taxon>Archaea</taxon>
        <taxon>Methanobacteriati</taxon>
        <taxon>Methanobacteriota</taxon>
        <taxon>Stenosarchaea group</taxon>
        <taxon>Halobacteria</taxon>
        <taxon>Halobacteriales</taxon>
        <taxon>Natrialbaceae</taxon>
        <taxon>Natrarchaeobaculum</taxon>
    </lineage>
</organism>
<gene>
    <name evidence="2" type="ORF">AArc1_1979</name>
</gene>